<feature type="region of interest" description="Disordered" evidence="1">
    <location>
        <begin position="46"/>
        <end position="66"/>
    </location>
</feature>
<evidence type="ECO:0000313" key="3">
    <source>
        <dbReference type="Proteomes" id="UP000281391"/>
    </source>
</evidence>
<dbReference type="KEGG" id="sof:NCTC11214_00163"/>
<organism evidence="2 3">
    <name type="scientific">Serratia odorifera</name>
    <dbReference type="NCBI Taxonomy" id="618"/>
    <lineage>
        <taxon>Bacteria</taxon>
        <taxon>Pseudomonadati</taxon>
        <taxon>Pseudomonadota</taxon>
        <taxon>Gammaproteobacteria</taxon>
        <taxon>Enterobacterales</taxon>
        <taxon>Yersiniaceae</taxon>
        <taxon>Serratia</taxon>
    </lineage>
</organism>
<protein>
    <submittedName>
        <fullName evidence="2">Uncharacterized protein</fullName>
    </submittedName>
</protein>
<proteinExistence type="predicted"/>
<accession>A0A3S5D6N5</accession>
<dbReference type="AlphaFoldDB" id="A0A3S5D6N5"/>
<sequence length="66" mass="6833">MTATEDIGANPPADVYRHQGHCQGNARHVPCCENSEGVLSLTPNTDAVTAKGSMGTDSGIPQGLPR</sequence>
<name>A0A3S5D6N5_SEROD</name>
<gene>
    <name evidence="2" type="ORF">NCTC11214_00163</name>
</gene>
<evidence type="ECO:0000256" key="1">
    <source>
        <dbReference type="SAM" id="MobiDB-lite"/>
    </source>
</evidence>
<dbReference type="EMBL" id="LR134117">
    <property type="protein sequence ID" value="VDZ51356.1"/>
    <property type="molecule type" value="Genomic_DNA"/>
</dbReference>
<evidence type="ECO:0000313" key="2">
    <source>
        <dbReference type="EMBL" id="VDZ51356.1"/>
    </source>
</evidence>
<reference evidence="2 3" key="1">
    <citation type="submission" date="2018-12" db="EMBL/GenBank/DDBJ databases">
        <authorList>
            <consortium name="Pathogen Informatics"/>
        </authorList>
    </citation>
    <scope>NUCLEOTIDE SEQUENCE [LARGE SCALE GENOMIC DNA]</scope>
    <source>
        <strain evidence="2 3">NCTC11214</strain>
    </source>
</reference>
<dbReference type="Proteomes" id="UP000281391">
    <property type="component" value="Chromosome"/>
</dbReference>